<dbReference type="Gene3D" id="3.90.220.20">
    <property type="entry name" value="DNA methylase specificity domains"/>
    <property type="match status" value="2"/>
</dbReference>
<gene>
    <name evidence="5" type="ORF">ACFFGA_08465</name>
</gene>
<dbReference type="PANTHER" id="PTHR30408:SF13">
    <property type="entry name" value="TYPE I RESTRICTION ENZYME HINDI SPECIFICITY SUBUNIT"/>
    <property type="match status" value="1"/>
</dbReference>
<dbReference type="EMBL" id="JBHLTQ010000004">
    <property type="protein sequence ID" value="MFC0604583.1"/>
    <property type="molecule type" value="Genomic_DNA"/>
</dbReference>
<dbReference type="PANTHER" id="PTHR30408">
    <property type="entry name" value="TYPE-1 RESTRICTION ENZYME ECOKI SPECIFICITY PROTEIN"/>
    <property type="match status" value="1"/>
</dbReference>
<dbReference type="GO" id="GO:0004519">
    <property type="term" value="F:endonuclease activity"/>
    <property type="evidence" value="ECO:0007669"/>
    <property type="project" value="UniProtKB-KW"/>
</dbReference>
<dbReference type="Pfam" id="PF01420">
    <property type="entry name" value="Methylase_S"/>
    <property type="match status" value="2"/>
</dbReference>
<dbReference type="InterPro" id="IPR000055">
    <property type="entry name" value="Restrct_endonuc_typeI_TRD"/>
</dbReference>
<comment type="caution">
    <text evidence="5">The sequence shown here is derived from an EMBL/GenBank/DDBJ whole genome shotgun (WGS) entry which is preliminary data.</text>
</comment>
<dbReference type="InterPro" id="IPR044946">
    <property type="entry name" value="Restrct_endonuc_typeI_TRD_sf"/>
</dbReference>
<feature type="domain" description="Type I restriction modification DNA specificity" evidence="4">
    <location>
        <begin position="210"/>
        <end position="378"/>
    </location>
</feature>
<dbReference type="GO" id="GO:0016787">
    <property type="term" value="F:hydrolase activity"/>
    <property type="evidence" value="ECO:0007669"/>
    <property type="project" value="UniProtKB-KW"/>
</dbReference>
<organism evidence="5 6">
    <name type="scientific">Winogradskyella pulchriflava</name>
    <dbReference type="NCBI Taxonomy" id="1110688"/>
    <lineage>
        <taxon>Bacteria</taxon>
        <taxon>Pseudomonadati</taxon>
        <taxon>Bacteroidota</taxon>
        <taxon>Flavobacteriia</taxon>
        <taxon>Flavobacteriales</taxon>
        <taxon>Flavobacteriaceae</taxon>
        <taxon>Winogradskyella</taxon>
    </lineage>
</organism>
<keyword evidence="6" id="KW-1185">Reference proteome</keyword>
<evidence type="ECO:0000313" key="5">
    <source>
        <dbReference type="EMBL" id="MFC0604583.1"/>
    </source>
</evidence>
<keyword evidence="5" id="KW-0255">Endonuclease</keyword>
<evidence type="ECO:0000313" key="6">
    <source>
        <dbReference type="Proteomes" id="UP001589832"/>
    </source>
</evidence>
<accession>A0ABV6Q8J2</accession>
<keyword evidence="5" id="KW-0540">Nuclease</keyword>
<evidence type="ECO:0000259" key="4">
    <source>
        <dbReference type="Pfam" id="PF01420"/>
    </source>
</evidence>
<dbReference type="SUPFAM" id="SSF116734">
    <property type="entry name" value="DNA methylase specificity domain"/>
    <property type="match status" value="2"/>
</dbReference>
<evidence type="ECO:0000256" key="3">
    <source>
        <dbReference type="ARBA" id="ARBA00023125"/>
    </source>
</evidence>
<name>A0ABV6Q8J2_9FLAO</name>
<proteinExistence type="inferred from homology"/>
<evidence type="ECO:0000256" key="1">
    <source>
        <dbReference type="ARBA" id="ARBA00010923"/>
    </source>
</evidence>
<reference evidence="5 6" key="1">
    <citation type="submission" date="2024-09" db="EMBL/GenBank/DDBJ databases">
        <authorList>
            <person name="Sun Q."/>
            <person name="Mori K."/>
        </authorList>
    </citation>
    <scope>NUCLEOTIDE SEQUENCE [LARGE SCALE GENOMIC DNA]</scope>
    <source>
        <strain evidence="5 6">NCAIM B.02481</strain>
    </source>
</reference>
<evidence type="ECO:0000256" key="2">
    <source>
        <dbReference type="ARBA" id="ARBA00022747"/>
    </source>
</evidence>
<comment type="similarity">
    <text evidence="1">Belongs to the type-I restriction system S methylase family.</text>
</comment>
<keyword evidence="3" id="KW-0238">DNA-binding</keyword>
<dbReference type="EC" id="3.1.21.-" evidence="5"/>
<dbReference type="Proteomes" id="UP001589832">
    <property type="component" value="Unassembled WGS sequence"/>
</dbReference>
<protein>
    <submittedName>
        <fullName evidence="5">Restriction endonuclease subunit S</fullName>
        <ecNumber evidence="5">3.1.21.-</ecNumber>
    </submittedName>
</protein>
<keyword evidence="2" id="KW-0680">Restriction system</keyword>
<feature type="domain" description="Type I restriction modification DNA specificity" evidence="4">
    <location>
        <begin position="54"/>
        <end position="169"/>
    </location>
</feature>
<keyword evidence="5" id="KW-0378">Hydrolase</keyword>
<dbReference type="RefSeq" id="WP_386062471.1">
    <property type="nucleotide sequence ID" value="NZ_JBHLTQ010000004.1"/>
</dbReference>
<dbReference type="InterPro" id="IPR052021">
    <property type="entry name" value="Type-I_RS_S_subunit"/>
</dbReference>
<sequence length="421" mass="47819">MTNPLKIVADYSKSRIALEDIDVDTYVTTDNLLQNKQGKVSAEKMPKQTSNTVTRFDKGDILVANIRPYLKKIWLAKYTGGSSSDVLTFKVRKNFDSTFVYYSLFRDDFFEHMMNGSKGTKMPRGDKNQILDFPIPDYKFDTQKQIAKVLSDLDAKIEVNNKINQELEAMAKTLYDYWFVQFDFPDANGKPYKSSGGKMVFNDELKRDIPEGWEVKQIKDIAKTGSGATPLKSKKEYYENGNIPWINSGEVNASFIISSKKYISELGLEKSSAKLFKKGTILMAMYGATAGQVSLIDIEACTNQAICGINVNEEKFKYYTKFALEDLYKYLIQLSTGSARDNLSQDKIKELNLVIPDDQIISNFHNKVDSNFTNILLNLKQNQKLSELRDWLLPMLMNGQVTVGEAKEQLGMVADQEGKYQ</sequence>